<evidence type="ECO:0000313" key="3">
    <source>
        <dbReference type="EMBL" id="GGI00613.1"/>
    </source>
</evidence>
<dbReference type="Proteomes" id="UP000621856">
    <property type="component" value="Unassembled WGS sequence"/>
</dbReference>
<dbReference type="CDD" id="cd00118">
    <property type="entry name" value="LysM"/>
    <property type="match status" value="1"/>
</dbReference>
<sequence>MRVVLFFLVLVILAVVGYFAAQKMGWLPGAGNTSGIDVPTEVQETQDVEPAETGIKPPRFDIVRVDRSGFAVIAGVAAPGATVTLYANGEELATETAGRDGAWAISTETPLKSGTVELTLSMTTIDGLEIGSDETIVVYVPEREGDQPLILRTTPGGASEVLQRPTDRPAGLGPLSLDTIDYDDAGSVIFSGMASPGSTVQVFANRNFIDQAIAADDGSWTMSTSIVPGRYTLQIVQLDEFGNPAYAIEVPFERASFSDVVFRDGNVIVQPGNSLWVISRRAYGEGAQYTIIYEANQAQIRDPDLIYPGQIFDVPGAEEEDTPTTPEPEMVDENEEAEDTADR</sequence>
<evidence type="ECO:0000256" key="1">
    <source>
        <dbReference type="SAM" id="MobiDB-lite"/>
    </source>
</evidence>
<evidence type="ECO:0000259" key="2">
    <source>
        <dbReference type="PROSITE" id="PS51782"/>
    </source>
</evidence>
<accession>A0A8J3ERX8</accession>
<protein>
    <submittedName>
        <fullName evidence="3">Peptidoglycan-binding protein LysM</fullName>
    </submittedName>
</protein>
<dbReference type="AlphaFoldDB" id="A0A8J3ERX8"/>
<feature type="domain" description="LysM" evidence="2">
    <location>
        <begin position="265"/>
        <end position="314"/>
    </location>
</feature>
<dbReference type="PANTHER" id="PTHR34700">
    <property type="entry name" value="POTASSIUM BINDING PROTEIN KBP"/>
    <property type="match status" value="1"/>
</dbReference>
<organism evidence="3 4">
    <name type="scientific">Aquisalinus luteolus</name>
    <dbReference type="NCBI Taxonomy" id="1566827"/>
    <lineage>
        <taxon>Bacteria</taxon>
        <taxon>Pseudomonadati</taxon>
        <taxon>Pseudomonadota</taxon>
        <taxon>Alphaproteobacteria</taxon>
        <taxon>Parvularculales</taxon>
        <taxon>Parvularculaceae</taxon>
        <taxon>Aquisalinus</taxon>
    </lineage>
</organism>
<reference evidence="3" key="1">
    <citation type="journal article" date="2014" name="Int. J. Syst. Evol. Microbiol.">
        <title>Complete genome sequence of Corynebacterium casei LMG S-19264T (=DSM 44701T), isolated from a smear-ripened cheese.</title>
        <authorList>
            <consortium name="US DOE Joint Genome Institute (JGI-PGF)"/>
            <person name="Walter F."/>
            <person name="Albersmeier A."/>
            <person name="Kalinowski J."/>
            <person name="Ruckert C."/>
        </authorList>
    </citation>
    <scope>NUCLEOTIDE SEQUENCE</scope>
    <source>
        <strain evidence="3">CGMCC 1.14984</strain>
    </source>
</reference>
<dbReference type="InterPro" id="IPR018392">
    <property type="entry name" value="LysM"/>
</dbReference>
<name>A0A8J3ERX8_9PROT</name>
<feature type="region of interest" description="Disordered" evidence="1">
    <location>
        <begin position="314"/>
        <end position="343"/>
    </location>
</feature>
<proteinExistence type="predicted"/>
<evidence type="ECO:0000313" key="4">
    <source>
        <dbReference type="Proteomes" id="UP000621856"/>
    </source>
</evidence>
<dbReference type="EMBL" id="BMGZ01000003">
    <property type="protein sequence ID" value="GGI00613.1"/>
    <property type="molecule type" value="Genomic_DNA"/>
</dbReference>
<reference evidence="3" key="2">
    <citation type="submission" date="2020-09" db="EMBL/GenBank/DDBJ databases">
        <authorList>
            <person name="Sun Q."/>
            <person name="Zhou Y."/>
        </authorList>
    </citation>
    <scope>NUCLEOTIDE SEQUENCE</scope>
    <source>
        <strain evidence="3">CGMCC 1.14984</strain>
    </source>
</reference>
<dbReference type="Gene3D" id="2.60.40.10">
    <property type="entry name" value="Immunoglobulins"/>
    <property type="match status" value="2"/>
</dbReference>
<dbReference type="InterPro" id="IPR013783">
    <property type="entry name" value="Ig-like_fold"/>
</dbReference>
<dbReference type="Gene3D" id="3.10.350.10">
    <property type="entry name" value="LysM domain"/>
    <property type="match status" value="1"/>
</dbReference>
<dbReference type="InterPro" id="IPR052196">
    <property type="entry name" value="Bact_Kbp"/>
</dbReference>
<feature type="compositionally biased region" description="Acidic residues" evidence="1">
    <location>
        <begin position="329"/>
        <end position="343"/>
    </location>
</feature>
<comment type="caution">
    <text evidence="3">The sequence shown here is derived from an EMBL/GenBank/DDBJ whole genome shotgun (WGS) entry which is preliminary data.</text>
</comment>
<dbReference type="PROSITE" id="PS51782">
    <property type="entry name" value="LYSM"/>
    <property type="match status" value="1"/>
</dbReference>
<gene>
    <name evidence="3" type="ORF">GCM10011355_29320</name>
</gene>
<dbReference type="PANTHER" id="PTHR34700:SF4">
    <property type="entry name" value="PHAGE-LIKE ELEMENT PBSX PROTEIN XKDP"/>
    <property type="match status" value="1"/>
</dbReference>
<dbReference type="InterPro" id="IPR036779">
    <property type="entry name" value="LysM_dom_sf"/>
</dbReference>
<dbReference type="NCBIfam" id="NF033510">
    <property type="entry name" value="Ca_tandemer"/>
    <property type="match status" value="2"/>
</dbReference>
<dbReference type="Pfam" id="PF01476">
    <property type="entry name" value="LysM"/>
    <property type="match status" value="1"/>
</dbReference>